<sequence>MKYNEYKIQHFLSDEFFIQWVVSPDDDNKHFWEKWLSEHPEKRKTVQSAAAIIKAIQYKKNLELSDKTYIDTFENIIKHDHSETDRLQKKSSSSWYIFFSLRKIAASIFIGFICWLGYSVISKSPEEPALTSEISYTTKKNPFGKKSMITLSEGTIIYLNAGSEIKYPREFSDSSRNITLTGEAFFEVKKDGRPFIVKTENKIIHVLGTSFNVNQSYTGDVSVALVSGKVRINDELGNQVLLDPKEMLVMKADGGFYKTEFDPLETIGWKDKHLIFNRNTFEEVKMKIEKWYGVEVKLKGKIKPGWTYTGAYENETLENVLEGIKLTSGFNYKINNKTITISTY</sequence>
<gene>
    <name evidence="4" type="ORF">MM239_00955</name>
</gene>
<feature type="domain" description="Protein FecR C-terminal" evidence="3">
    <location>
        <begin position="274"/>
        <end position="341"/>
    </location>
</feature>
<dbReference type="InterPro" id="IPR032508">
    <property type="entry name" value="FecR_C"/>
</dbReference>
<evidence type="ECO:0000259" key="2">
    <source>
        <dbReference type="Pfam" id="PF04773"/>
    </source>
</evidence>
<organism evidence="4 5">
    <name type="scientific">Belliella filtrata</name>
    <dbReference type="NCBI Taxonomy" id="2923435"/>
    <lineage>
        <taxon>Bacteria</taxon>
        <taxon>Pseudomonadati</taxon>
        <taxon>Bacteroidota</taxon>
        <taxon>Cytophagia</taxon>
        <taxon>Cytophagales</taxon>
        <taxon>Cyclobacteriaceae</taxon>
        <taxon>Belliella</taxon>
    </lineage>
</organism>
<dbReference type="Gene3D" id="2.60.120.1440">
    <property type="match status" value="1"/>
</dbReference>
<protein>
    <submittedName>
        <fullName evidence="4">FecR family protein</fullName>
    </submittedName>
</protein>
<dbReference type="Pfam" id="PF04773">
    <property type="entry name" value="FecR"/>
    <property type="match status" value="1"/>
</dbReference>
<accession>A0ABS9UVX2</accession>
<evidence type="ECO:0000313" key="5">
    <source>
        <dbReference type="Proteomes" id="UP001165489"/>
    </source>
</evidence>
<dbReference type="PANTHER" id="PTHR30273:SF2">
    <property type="entry name" value="PROTEIN FECR"/>
    <property type="match status" value="1"/>
</dbReference>
<keyword evidence="1" id="KW-0472">Membrane</keyword>
<feature type="transmembrane region" description="Helical" evidence="1">
    <location>
        <begin position="95"/>
        <end position="118"/>
    </location>
</feature>
<feature type="domain" description="FecR protein" evidence="2">
    <location>
        <begin position="144"/>
        <end position="231"/>
    </location>
</feature>
<reference evidence="4" key="1">
    <citation type="submission" date="2022-03" db="EMBL/GenBank/DDBJ databases">
        <title>De novo assembled genomes of Belliella spp. (Cyclobacteriaceae) strains.</title>
        <authorList>
            <person name="Szabo A."/>
            <person name="Korponai K."/>
            <person name="Felfoldi T."/>
        </authorList>
    </citation>
    <scope>NUCLEOTIDE SEQUENCE</scope>
    <source>
        <strain evidence="4">DSM 111904</strain>
    </source>
</reference>
<evidence type="ECO:0000256" key="1">
    <source>
        <dbReference type="SAM" id="Phobius"/>
    </source>
</evidence>
<dbReference type="InterPro" id="IPR012373">
    <property type="entry name" value="Ferrdict_sens_TM"/>
</dbReference>
<comment type="caution">
    <text evidence="4">The sequence shown here is derived from an EMBL/GenBank/DDBJ whole genome shotgun (WGS) entry which is preliminary data.</text>
</comment>
<dbReference type="PANTHER" id="PTHR30273">
    <property type="entry name" value="PERIPLASMIC SIGNAL SENSOR AND SIGMA FACTOR ACTIVATOR FECR-RELATED"/>
    <property type="match status" value="1"/>
</dbReference>
<dbReference type="Proteomes" id="UP001165489">
    <property type="component" value="Unassembled WGS sequence"/>
</dbReference>
<dbReference type="PIRSF" id="PIRSF018266">
    <property type="entry name" value="FecR"/>
    <property type="match status" value="1"/>
</dbReference>
<keyword evidence="1" id="KW-1133">Transmembrane helix</keyword>
<dbReference type="Gene3D" id="3.55.50.30">
    <property type="match status" value="1"/>
</dbReference>
<keyword evidence="5" id="KW-1185">Reference proteome</keyword>
<dbReference type="Pfam" id="PF16344">
    <property type="entry name" value="FecR_C"/>
    <property type="match status" value="1"/>
</dbReference>
<evidence type="ECO:0000313" key="4">
    <source>
        <dbReference type="EMBL" id="MCH7407948.1"/>
    </source>
</evidence>
<evidence type="ECO:0000259" key="3">
    <source>
        <dbReference type="Pfam" id="PF16344"/>
    </source>
</evidence>
<keyword evidence="1" id="KW-0812">Transmembrane</keyword>
<proteinExistence type="predicted"/>
<name>A0ABS9UVX2_9BACT</name>
<dbReference type="RefSeq" id="WP_241345885.1">
    <property type="nucleotide sequence ID" value="NZ_JAKZGP010000001.1"/>
</dbReference>
<dbReference type="InterPro" id="IPR006860">
    <property type="entry name" value="FecR"/>
</dbReference>
<dbReference type="EMBL" id="JAKZGP010000001">
    <property type="protein sequence ID" value="MCH7407948.1"/>
    <property type="molecule type" value="Genomic_DNA"/>
</dbReference>